<reference evidence="1 2" key="1">
    <citation type="submission" date="2015-12" db="EMBL/GenBank/DDBJ databases">
        <title>The genome of Folsomia candida.</title>
        <authorList>
            <person name="Faddeeva A."/>
            <person name="Derks M.F."/>
            <person name="Anvar Y."/>
            <person name="Smit S."/>
            <person name="Van Straalen N."/>
            <person name="Roelofs D."/>
        </authorList>
    </citation>
    <scope>NUCLEOTIDE SEQUENCE [LARGE SCALE GENOMIC DNA]</scope>
    <source>
        <strain evidence="1 2">VU population</strain>
        <tissue evidence="1">Whole body</tissue>
    </source>
</reference>
<accession>A0A226EI59</accession>
<protein>
    <recommendedName>
        <fullName evidence="3">F-box domain-containing protein</fullName>
    </recommendedName>
</protein>
<name>A0A226EI59_FOLCA</name>
<keyword evidence="2" id="KW-1185">Reference proteome</keyword>
<evidence type="ECO:0000313" key="2">
    <source>
        <dbReference type="Proteomes" id="UP000198287"/>
    </source>
</evidence>
<dbReference type="AlphaFoldDB" id="A0A226EI59"/>
<sequence>MGESVPSVLDPVIIRKICSFLTLPSLKAARSLNSLWKREARPFFLSLAKVALLPSACDDVDKWKNKLAEYETNLREYGHSNFFITTAAYSVADFKYEDQMVGFVTRHGSHIKNLEITIKLKSTDNFRFLIAFMKALEMHSVITDLSLCVGVNKQNYAETDLPLPLPRLPSLRRLHLSVPPGTHWPCPTVSSEWEPKADFTSKIMSMFPSITALKLGPDLQTVPLNLEYLTWVGRCLALGKKEEAKKKLEAEQNVEEIKENLQPDSEETTKLLGPEIIAKPTTQRQTSISFNITKSEIHFINLRELDLLVTNSQMIQLLLGMEFLPMEKLTLRLGQQQNVATSWESVKSSLEGVLDKYRETLSCLSVEQLGLPEWNVWNLSLPFCPKLMRLNIMSNCTVPGDDPQTVEDAKGRIRFQDLFRMGSTYLERCIPSLVRADLLVETYSRDVFDRLLPQEGVAQFPSLSEVLVSLPPSAKDVGEHSLCTQRLANIFPNGRHCLWRRRRSDSDSRDG</sequence>
<organism evidence="1 2">
    <name type="scientific">Folsomia candida</name>
    <name type="common">Springtail</name>
    <dbReference type="NCBI Taxonomy" id="158441"/>
    <lineage>
        <taxon>Eukaryota</taxon>
        <taxon>Metazoa</taxon>
        <taxon>Ecdysozoa</taxon>
        <taxon>Arthropoda</taxon>
        <taxon>Hexapoda</taxon>
        <taxon>Collembola</taxon>
        <taxon>Entomobryomorpha</taxon>
        <taxon>Isotomoidea</taxon>
        <taxon>Isotomidae</taxon>
        <taxon>Proisotominae</taxon>
        <taxon>Folsomia</taxon>
    </lineage>
</organism>
<evidence type="ECO:0000313" key="1">
    <source>
        <dbReference type="EMBL" id="OXA57312.1"/>
    </source>
</evidence>
<dbReference type="EMBL" id="LNIX01000003">
    <property type="protein sequence ID" value="OXA57312.1"/>
    <property type="molecule type" value="Genomic_DNA"/>
</dbReference>
<evidence type="ECO:0008006" key="3">
    <source>
        <dbReference type="Google" id="ProtNLM"/>
    </source>
</evidence>
<dbReference type="Proteomes" id="UP000198287">
    <property type="component" value="Unassembled WGS sequence"/>
</dbReference>
<comment type="caution">
    <text evidence="1">The sequence shown here is derived from an EMBL/GenBank/DDBJ whole genome shotgun (WGS) entry which is preliminary data.</text>
</comment>
<proteinExistence type="predicted"/>
<gene>
    <name evidence="1" type="ORF">Fcan01_06469</name>
</gene>